<dbReference type="PROSITE" id="PS51401">
    <property type="entry name" value="CHORD"/>
    <property type="match status" value="2"/>
</dbReference>
<dbReference type="Gene3D" id="4.10.1130.20">
    <property type="match status" value="2"/>
</dbReference>
<organism evidence="7 8">
    <name type="scientific">Bondarzewia mesenterica</name>
    <dbReference type="NCBI Taxonomy" id="1095465"/>
    <lineage>
        <taxon>Eukaryota</taxon>
        <taxon>Fungi</taxon>
        <taxon>Dikarya</taxon>
        <taxon>Basidiomycota</taxon>
        <taxon>Agaricomycotina</taxon>
        <taxon>Agaricomycetes</taxon>
        <taxon>Russulales</taxon>
        <taxon>Bondarzewiaceae</taxon>
        <taxon>Bondarzewia</taxon>
    </lineage>
</organism>
<evidence type="ECO:0008006" key="9">
    <source>
        <dbReference type="Google" id="ProtNLM"/>
    </source>
</evidence>
<evidence type="ECO:0000256" key="4">
    <source>
        <dbReference type="SAM" id="MobiDB-lite"/>
    </source>
</evidence>
<dbReference type="Gene3D" id="2.60.40.790">
    <property type="match status" value="1"/>
</dbReference>
<dbReference type="GO" id="GO:0046872">
    <property type="term" value="F:metal ion binding"/>
    <property type="evidence" value="ECO:0007669"/>
    <property type="project" value="UniProtKB-KW"/>
</dbReference>
<keyword evidence="2" id="KW-0677">Repeat</keyword>
<dbReference type="Proteomes" id="UP000310158">
    <property type="component" value="Unassembled WGS sequence"/>
</dbReference>
<dbReference type="PANTHER" id="PTHR46983">
    <property type="entry name" value="CYSTEINE AND HISTIDINE-RICH DOMAIN-CONTAINING PROTEIN 1"/>
    <property type="match status" value="1"/>
</dbReference>
<dbReference type="InterPro" id="IPR008978">
    <property type="entry name" value="HSP20-like_chaperone"/>
</dbReference>
<evidence type="ECO:0000256" key="2">
    <source>
        <dbReference type="ARBA" id="ARBA00022737"/>
    </source>
</evidence>
<dbReference type="PANTHER" id="PTHR46983:SF3">
    <property type="entry name" value="CHPADIPLOID STATE MAINTENANCE PROTEIN CHPA"/>
    <property type="match status" value="1"/>
</dbReference>
<feature type="domain" description="CHORD" evidence="6">
    <location>
        <begin position="55"/>
        <end position="118"/>
    </location>
</feature>
<evidence type="ECO:0000313" key="7">
    <source>
        <dbReference type="EMBL" id="THH20353.1"/>
    </source>
</evidence>
<dbReference type="SUPFAM" id="SSF49764">
    <property type="entry name" value="HSP20-like chaperones"/>
    <property type="match status" value="1"/>
</dbReference>
<keyword evidence="3" id="KW-0862">Zinc</keyword>
<comment type="caution">
    <text evidence="7">The sequence shown here is derived from an EMBL/GenBank/DDBJ whole genome shotgun (WGS) entry which is preliminary data.</text>
</comment>
<feature type="compositionally biased region" description="Polar residues" evidence="4">
    <location>
        <begin position="131"/>
        <end position="140"/>
    </location>
</feature>
<accession>A0A4V6S1K7</accession>
<dbReference type="Pfam" id="PF04969">
    <property type="entry name" value="CS"/>
    <property type="match status" value="1"/>
</dbReference>
<proteinExistence type="predicted"/>
<dbReference type="InterPro" id="IPR039790">
    <property type="entry name" value="CHRD1"/>
</dbReference>
<dbReference type="PROSITE" id="PS51203">
    <property type="entry name" value="CS"/>
    <property type="match status" value="1"/>
</dbReference>
<feature type="domain" description="CHORD" evidence="6">
    <location>
        <begin position="198"/>
        <end position="263"/>
    </location>
</feature>
<dbReference type="Pfam" id="PF04968">
    <property type="entry name" value="CHORD"/>
    <property type="match status" value="2"/>
</dbReference>
<evidence type="ECO:0000256" key="1">
    <source>
        <dbReference type="ARBA" id="ARBA00022723"/>
    </source>
</evidence>
<dbReference type="CDD" id="cd06466">
    <property type="entry name" value="p23_CS_SGT1_like"/>
    <property type="match status" value="1"/>
</dbReference>
<dbReference type="InterPro" id="IPR007051">
    <property type="entry name" value="CHORD_dom"/>
</dbReference>
<sequence length="414" mass="45752">MIICRLRETAHILFLQEFIDTSFPLVGIPIAFSYIVSTASNLLRSPLISENMGRCSHKGCGKEFDTSTADSDNICIYHPGTPVFHEGLKSWSCCNTVNKPVLDFDEFMKIAGCTRGTHSAESPKQDLPKPTASTNENVKVTETGDGKELYTTSSTRTNFTSKDGLLATPAVASLAPTPVTVQEEEEDLDATVAPGTICRHNGCNVVFESDEENRTGDGPGTSCKYHPAKPIFHEGSKGYHCCKRRVLEFDEFLKIEGCKQGKHVFVPKSRQDNAEELVDCRVDHYQTPTTVHVSVFAKQADSTRSTVKFEEERVSLRYFQTTTTKLNGPTWEIHIDFYLPGSKRFKRSLNLFGPINASGSSFKFYGTKVELTLKKSDGKSWTLLEKTDRDLGNIALTFGVGGRTGTIGAKELAM</sequence>
<reference evidence="7 8" key="1">
    <citation type="submission" date="2019-02" db="EMBL/GenBank/DDBJ databases">
        <title>Genome sequencing of the rare red list fungi Bondarzewia mesenterica.</title>
        <authorList>
            <person name="Buettner E."/>
            <person name="Kellner H."/>
        </authorList>
    </citation>
    <scope>NUCLEOTIDE SEQUENCE [LARGE SCALE GENOMIC DNA]</scope>
    <source>
        <strain evidence="7 8">DSM 108281</strain>
    </source>
</reference>
<dbReference type="AlphaFoldDB" id="A0A4V6S1K7"/>
<name>A0A4V6S1K7_9AGAM</name>
<dbReference type="EMBL" id="SGPL01000023">
    <property type="protein sequence ID" value="THH20353.1"/>
    <property type="molecule type" value="Genomic_DNA"/>
</dbReference>
<gene>
    <name evidence="7" type="ORF">EW146_g966</name>
</gene>
<dbReference type="OrthoDB" id="1898560at2759"/>
<evidence type="ECO:0000256" key="3">
    <source>
        <dbReference type="ARBA" id="ARBA00022833"/>
    </source>
</evidence>
<keyword evidence="8" id="KW-1185">Reference proteome</keyword>
<keyword evidence="1" id="KW-0479">Metal-binding</keyword>
<evidence type="ECO:0000313" key="8">
    <source>
        <dbReference type="Proteomes" id="UP000310158"/>
    </source>
</evidence>
<evidence type="ECO:0000259" key="6">
    <source>
        <dbReference type="PROSITE" id="PS51401"/>
    </source>
</evidence>
<protein>
    <recommendedName>
        <fullName evidence="9">CHORD domain-containing protein</fullName>
    </recommendedName>
</protein>
<feature type="domain" description="CS" evidence="5">
    <location>
        <begin position="277"/>
        <end position="385"/>
    </location>
</feature>
<evidence type="ECO:0000259" key="5">
    <source>
        <dbReference type="PROSITE" id="PS51203"/>
    </source>
</evidence>
<dbReference type="InterPro" id="IPR007052">
    <property type="entry name" value="CS_dom"/>
</dbReference>
<feature type="region of interest" description="Disordered" evidence="4">
    <location>
        <begin position="116"/>
        <end position="152"/>
    </location>
</feature>